<dbReference type="InterPro" id="IPR019775">
    <property type="entry name" value="WD40_repeat_CS"/>
</dbReference>
<accession>A0A9W9Y851</accession>
<evidence type="ECO:0000313" key="5">
    <source>
        <dbReference type="EMBL" id="KAJ7322786.1"/>
    </source>
</evidence>
<comment type="caution">
    <text evidence="5">The sequence shown here is derived from an EMBL/GenBank/DDBJ whole genome shotgun (WGS) entry which is preliminary data.</text>
</comment>
<dbReference type="PANTHER" id="PTHR19848">
    <property type="entry name" value="WD40 REPEAT PROTEIN"/>
    <property type="match status" value="1"/>
</dbReference>
<dbReference type="InterPro" id="IPR001680">
    <property type="entry name" value="WD40_rpt"/>
</dbReference>
<gene>
    <name evidence="5" type="ORF">OS493_032971</name>
</gene>
<feature type="repeat" description="WD" evidence="3">
    <location>
        <begin position="439"/>
        <end position="478"/>
    </location>
</feature>
<feature type="compositionally biased region" description="Polar residues" evidence="4">
    <location>
        <begin position="131"/>
        <end position="154"/>
    </location>
</feature>
<name>A0A9W9Y851_9CNID</name>
<evidence type="ECO:0000313" key="6">
    <source>
        <dbReference type="Proteomes" id="UP001163046"/>
    </source>
</evidence>
<evidence type="ECO:0000256" key="3">
    <source>
        <dbReference type="PROSITE-ProRule" id="PRU00221"/>
    </source>
</evidence>
<dbReference type="Proteomes" id="UP001163046">
    <property type="component" value="Unassembled WGS sequence"/>
</dbReference>
<dbReference type="InterPro" id="IPR011047">
    <property type="entry name" value="Quinoprotein_ADH-like_sf"/>
</dbReference>
<feature type="region of interest" description="Disordered" evidence="4">
    <location>
        <begin position="15"/>
        <end position="209"/>
    </location>
</feature>
<dbReference type="Pfam" id="PF00400">
    <property type="entry name" value="WD40"/>
    <property type="match status" value="6"/>
</dbReference>
<dbReference type="PROSITE" id="PS00678">
    <property type="entry name" value="WD_REPEATS_1"/>
    <property type="match status" value="1"/>
</dbReference>
<evidence type="ECO:0000256" key="4">
    <source>
        <dbReference type="SAM" id="MobiDB-lite"/>
    </source>
</evidence>
<evidence type="ECO:0000256" key="2">
    <source>
        <dbReference type="ARBA" id="ARBA00022737"/>
    </source>
</evidence>
<dbReference type="Gene3D" id="2.130.10.10">
    <property type="entry name" value="YVTN repeat-like/Quinoprotein amine dehydrogenase"/>
    <property type="match status" value="2"/>
</dbReference>
<dbReference type="PROSITE" id="PS50082">
    <property type="entry name" value="WD_REPEATS_2"/>
    <property type="match status" value="5"/>
</dbReference>
<feature type="repeat" description="WD" evidence="3">
    <location>
        <begin position="299"/>
        <end position="339"/>
    </location>
</feature>
<dbReference type="PANTHER" id="PTHR19848:SF8">
    <property type="entry name" value="F-BOX AND WD REPEAT DOMAIN CONTAINING 7"/>
    <property type="match status" value="1"/>
</dbReference>
<feature type="repeat" description="WD" evidence="3">
    <location>
        <begin position="480"/>
        <end position="521"/>
    </location>
</feature>
<dbReference type="PROSITE" id="PS50294">
    <property type="entry name" value="WD_REPEATS_REGION"/>
    <property type="match status" value="1"/>
</dbReference>
<proteinExistence type="predicted"/>
<keyword evidence="2" id="KW-0677">Repeat</keyword>
<feature type="compositionally biased region" description="Basic and acidic residues" evidence="4">
    <location>
        <begin position="54"/>
        <end position="68"/>
    </location>
</feature>
<dbReference type="SMART" id="SM00320">
    <property type="entry name" value="WD40"/>
    <property type="match status" value="6"/>
</dbReference>
<dbReference type="FunFam" id="2.130.10.10:FF:000164">
    <property type="entry name" value="Kinesin family member 21A"/>
    <property type="match status" value="1"/>
</dbReference>
<dbReference type="PRINTS" id="PR00320">
    <property type="entry name" value="GPROTEINBRPT"/>
</dbReference>
<dbReference type="OrthoDB" id="3176171at2759"/>
<evidence type="ECO:0000256" key="1">
    <source>
        <dbReference type="ARBA" id="ARBA00022574"/>
    </source>
</evidence>
<dbReference type="CDD" id="cd00200">
    <property type="entry name" value="WD40"/>
    <property type="match status" value="1"/>
</dbReference>
<reference evidence="5" key="1">
    <citation type="submission" date="2023-01" db="EMBL/GenBank/DDBJ databases">
        <title>Genome assembly of the deep-sea coral Lophelia pertusa.</title>
        <authorList>
            <person name="Herrera S."/>
            <person name="Cordes E."/>
        </authorList>
    </citation>
    <scope>NUCLEOTIDE SEQUENCE</scope>
    <source>
        <strain evidence="5">USNM1676648</strain>
        <tissue evidence="5">Polyp</tissue>
    </source>
</reference>
<feature type="repeat" description="WD" evidence="3">
    <location>
        <begin position="522"/>
        <end position="553"/>
    </location>
</feature>
<sequence length="570" mass="62013">MAYPLSFQPNCVAHFRSSSGSTVKDSGGEGQSQPATKPKDKARRRTGTQEEFLYPDRIKSRRDPRLDPVGDEDEAAVSVPSLSLVPALPCPGEPKGARQISPELMQKLLELEKSRKVQNSETLMPPPPALQGSQNQSQGIPVKTSRSNSLNGNGSAPVPASLVRGNIKSKSARSFPVSKFGGSGSSRSQPASPALLRKSLPDKPGAGVDDSVVLQKTSEDVFARLTSSLAQESDPDIGRMLPLRPPAGKPGSLVCTYAATGHNSAVLSLDVTEDLMFTGSKDRTVKVWDLNTGEETLSCAGHKRDVVAVRYCPKTQRIFGASQNIVKVWDIRDGKCIRSLTPPGSSLGSFLSNMTSETQINDLKLSADGSLLFSAMGTTVRIWDLDRQAWRSRGTRHDGVTPETNKESLVFTGSRDHYVKIFEVNGSNVGVQSARSKLEPPHYDGVQSLALKGKYLFSGSRDNSIKKWNIETQQLIQHMTGAHKDWVCALDFLRPQNVLLSGCRGGMLKLWRVENGAPVCEIKAHRHPINAICTNSSCVFTASSDRLVRLWRVTGTLDEQLNELDRSVDV</sequence>
<keyword evidence="6" id="KW-1185">Reference proteome</keyword>
<protein>
    <submittedName>
        <fullName evidence="5">Uncharacterized protein</fullName>
    </submittedName>
</protein>
<dbReference type="EMBL" id="MU827819">
    <property type="protein sequence ID" value="KAJ7322786.1"/>
    <property type="molecule type" value="Genomic_DNA"/>
</dbReference>
<organism evidence="5 6">
    <name type="scientific">Desmophyllum pertusum</name>
    <dbReference type="NCBI Taxonomy" id="174260"/>
    <lineage>
        <taxon>Eukaryota</taxon>
        <taxon>Metazoa</taxon>
        <taxon>Cnidaria</taxon>
        <taxon>Anthozoa</taxon>
        <taxon>Hexacorallia</taxon>
        <taxon>Scleractinia</taxon>
        <taxon>Caryophylliina</taxon>
        <taxon>Caryophylliidae</taxon>
        <taxon>Desmophyllum</taxon>
    </lineage>
</organism>
<feature type="repeat" description="WD" evidence="3">
    <location>
        <begin position="259"/>
        <end position="298"/>
    </location>
</feature>
<dbReference type="AlphaFoldDB" id="A0A9W9Y851"/>
<keyword evidence="1 3" id="KW-0853">WD repeat</keyword>
<dbReference type="SUPFAM" id="SSF50998">
    <property type="entry name" value="Quinoprotein alcohol dehydrogenase-like"/>
    <property type="match status" value="1"/>
</dbReference>
<dbReference type="InterPro" id="IPR020472">
    <property type="entry name" value="WD40_PAC1"/>
</dbReference>
<dbReference type="InterPro" id="IPR015943">
    <property type="entry name" value="WD40/YVTN_repeat-like_dom_sf"/>
</dbReference>